<accession>A0A7S0SXQ9</accession>
<dbReference type="InterPro" id="IPR017441">
    <property type="entry name" value="Protein_kinase_ATP_BS"/>
</dbReference>
<evidence type="ECO:0000256" key="3">
    <source>
        <dbReference type="ARBA" id="ARBA00022777"/>
    </source>
</evidence>
<reference evidence="9" key="1">
    <citation type="submission" date="2021-01" db="EMBL/GenBank/DDBJ databases">
        <authorList>
            <person name="Corre E."/>
            <person name="Pelletier E."/>
            <person name="Niang G."/>
            <person name="Scheremetjew M."/>
            <person name="Finn R."/>
            <person name="Kale V."/>
            <person name="Holt S."/>
            <person name="Cochrane G."/>
            <person name="Meng A."/>
            <person name="Brown T."/>
            <person name="Cohen L."/>
        </authorList>
    </citation>
    <scope>NUCLEOTIDE SEQUENCE</scope>
    <source>
        <strain evidence="9">SL-175</strain>
    </source>
</reference>
<feature type="domain" description="Protein kinase" evidence="8">
    <location>
        <begin position="73"/>
        <end position="405"/>
    </location>
</feature>
<dbReference type="Pfam" id="PF00069">
    <property type="entry name" value="Pkinase"/>
    <property type="match status" value="1"/>
</dbReference>
<evidence type="ECO:0000256" key="7">
    <source>
        <dbReference type="SAM" id="MobiDB-lite"/>
    </source>
</evidence>
<evidence type="ECO:0000256" key="6">
    <source>
        <dbReference type="RuleBase" id="RU000304"/>
    </source>
</evidence>
<organism evidence="9">
    <name type="scientific">Mantoniella antarctica</name>
    <dbReference type="NCBI Taxonomy" id="81844"/>
    <lineage>
        <taxon>Eukaryota</taxon>
        <taxon>Viridiplantae</taxon>
        <taxon>Chlorophyta</taxon>
        <taxon>Mamiellophyceae</taxon>
        <taxon>Mamiellales</taxon>
        <taxon>Mamiellaceae</taxon>
        <taxon>Mantoniella</taxon>
    </lineage>
</organism>
<evidence type="ECO:0000256" key="4">
    <source>
        <dbReference type="ARBA" id="ARBA00022840"/>
    </source>
</evidence>
<keyword evidence="6" id="KW-0723">Serine/threonine-protein kinase</keyword>
<name>A0A7S0SXQ9_9CHLO</name>
<dbReference type="PANTHER" id="PTHR46699:SF1">
    <property type="entry name" value="SERINE_THREONINE-PROTEIN KINASE STN8, CHLOROPLASTIC"/>
    <property type="match status" value="1"/>
</dbReference>
<dbReference type="PROSITE" id="PS00108">
    <property type="entry name" value="PROTEIN_KINASE_ST"/>
    <property type="match status" value="1"/>
</dbReference>
<keyword evidence="2 5" id="KW-0547">Nucleotide-binding</keyword>
<proteinExistence type="inferred from homology"/>
<dbReference type="GO" id="GO:0005524">
    <property type="term" value="F:ATP binding"/>
    <property type="evidence" value="ECO:0007669"/>
    <property type="project" value="UniProtKB-UniRule"/>
</dbReference>
<feature type="region of interest" description="Disordered" evidence="7">
    <location>
        <begin position="1"/>
        <end position="34"/>
    </location>
</feature>
<keyword evidence="4 5" id="KW-0067">ATP-binding</keyword>
<dbReference type="SUPFAM" id="SSF56112">
    <property type="entry name" value="Protein kinase-like (PK-like)"/>
    <property type="match status" value="1"/>
</dbReference>
<evidence type="ECO:0000256" key="2">
    <source>
        <dbReference type="ARBA" id="ARBA00022741"/>
    </source>
</evidence>
<sequence>MPTSACSKVPLSSLRQRRPRLRLTQPTFPASPPPPLMVHRALEKKDTSYQVGFGSYDAEMDGYVPADVSLATLKKGDKVGEGSFGTVFRASIVEDVEGGEQSREVIIKEYKKNVRGRDWFSFYSDERAICRRLVGCTGVAPFIGVAGSDAYLVWENIGETTLGAVMETGDAASEAALKAAAAAMCMESDTTDAAAFVSVARALCQATRAMHIEGVVHRDIKPDNVLLTSTKAGSPGGGVVLIDLGGAADFDTGQGCSGDEAIFDPVYGAPEQFTRTRKSGIAGGFAGLFGGGKGDAGLTATGAVPTEAFDAFGVGLLLLRLAVPALHPTGAMDRARAALDDAAERVEEEAAGRSVLQEWRAAPGSESCDFALLDKVGAWSLVEGLTQWDPEQRMTLSEALEHPALGK</sequence>
<evidence type="ECO:0000256" key="1">
    <source>
        <dbReference type="ARBA" id="ARBA00022679"/>
    </source>
</evidence>
<comment type="similarity">
    <text evidence="6">Belongs to the protein kinase superfamily.</text>
</comment>
<dbReference type="AlphaFoldDB" id="A0A7S0SXQ9"/>
<protein>
    <recommendedName>
        <fullName evidence="8">Protein kinase domain-containing protein</fullName>
    </recommendedName>
</protein>
<dbReference type="InterPro" id="IPR011009">
    <property type="entry name" value="Kinase-like_dom_sf"/>
</dbReference>
<dbReference type="EMBL" id="HBFC01031934">
    <property type="protein sequence ID" value="CAD8719743.1"/>
    <property type="molecule type" value="Transcribed_RNA"/>
</dbReference>
<evidence type="ECO:0000313" key="9">
    <source>
        <dbReference type="EMBL" id="CAD8719743.1"/>
    </source>
</evidence>
<dbReference type="InterPro" id="IPR000719">
    <property type="entry name" value="Prot_kinase_dom"/>
</dbReference>
<dbReference type="GO" id="GO:0004674">
    <property type="term" value="F:protein serine/threonine kinase activity"/>
    <property type="evidence" value="ECO:0007669"/>
    <property type="project" value="UniProtKB-KW"/>
</dbReference>
<evidence type="ECO:0000259" key="8">
    <source>
        <dbReference type="PROSITE" id="PS50011"/>
    </source>
</evidence>
<dbReference type="InterPro" id="IPR008271">
    <property type="entry name" value="Ser/Thr_kinase_AS"/>
</dbReference>
<dbReference type="SMART" id="SM00220">
    <property type="entry name" value="S_TKc"/>
    <property type="match status" value="1"/>
</dbReference>
<dbReference type="PROSITE" id="PS00107">
    <property type="entry name" value="PROTEIN_KINASE_ATP"/>
    <property type="match status" value="1"/>
</dbReference>
<keyword evidence="1" id="KW-0808">Transferase</keyword>
<dbReference type="Gene3D" id="1.10.510.10">
    <property type="entry name" value="Transferase(Phosphotransferase) domain 1"/>
    <property type="match status" value="1"/>
</dbReference>
<keyword evidence="3" id="KW-0418">Kinase</keyword>
<gene>
    <name evidence="9" type="ORF">MANT1106_LOCUS18965</name>
</gene>
<dbReference type="PROSITE" id="PS50011">
    <property type="entry name" value="PROTEIN_KINASE_DOM"/>
    <property type="match status" value="1"/>
</dbReference>
<evidence type="ECO:0000256" key="5">
    <source>
        <dbReference type="PROSITE-ProRule" id="PRU10141"/>
    </source>
</evidence>
<feature type="binding site" evidence="5">
    <location>
        <position position="108"/>
    </location>
    <ligand>
        <name>ATP</name>
        <dbReference type="ChEBI" id="CHEBI:30616"/>
    </ligand>
</feature>
<dbReference type="PANTHER" id="PTHR46699">
    <property type="entry name" value="SERINE/THREONINE-PROTEIN KINASE STN8, CHLOROPLASTIC-RELATED"/>
    <property type="match status" value="1"/>
</dbReference>